<dbReference type="GO" id="GO:0016491">
    <property type="term" value="F:oxidoreductase activity"/>
    <property type="evidence" value="ECO:0007669"/>
    <property type="project" value="UniProtKB-KW"/>
</dbReference>
<reference evidence="3" key="1">
    <citation type="submission" date="2021-06" db="EMBL/GenBank/DDBJ databases">
        <authorList>
            <person name="Kallberg Y."/>
            <person name="Tangrot J."/>
            <person name="Rosling A."/>
        </authorList>
    </citation>
    <scope>NUCLEOTIDE SEQUENCE</scope>
    <source>
        <strain evidence="3">MA453B</strain>
    </source>
</reference>
<comment type="caution">
    <text evidence="3">The sequence shown here is derived from an EMBL/GenBank/DDBJ whole genome shotgun (WGS) entry which is preliminary data.</text>
</comment>
<keyword evidence="4" id="KW-1185">Reference proteome</keyword>
<sequence>MSTDTSQTQEALTKIDNYVSLGWSGLKVSPLCLGTMTFGQQEKKDDDILMSKKVFDKYYELGGNFFDASNFGTGESERILGQYIADKRSRVIISTKYTTHPNVQDTMDPNLGDPNRKSLVENLNASLERLGVGYIDILYTHIDYRNNIENILKGLDDVIRSGKALYIAITDTPAWVISEANMISHFRGWSQFVALSTQYSMVDRSFEFDLQPMCLKHKLLFQKFISINSSKLFTNFKLVSILKYSFLSNRYTKDFLASDFDFPVKKVVSEFAKKEKNWKILEEVVQVANEIERTPSEVAINWTLQQPGVTSVVAAARNLDILEENIRALEFKLTPKQLSALNDASLPSEIPFTQIPKPNPMYYASKPTVEYISSLKTLDKSKTTDIE</sequence>
<dbReference type="SUPFAM" id="SSF51430">
    <property type="entry name" value="NAD(P)-linked oxidoreductase"/>
    <property type="match status" value="1"/>
</dbReference>
<organism evidence="3 4">
    <name type="scientific">Dentiscutata erythropus</name>
    <dbReference type="NCBI Taxonomy" id="1348616"/>
    <lineage>
        <taxon>Eukaryota</taxon>
        <taxon>Fungi</taxon>
        <taxon>Fungi incertae sedis</taxon>
        <taxon>Mucoromycota</taxon>
        <taxon>Glomeromycotina</taxon>
        <taxon>Glomeromycetes</taxon>
        <taxon>Diversisporales</taxon>
        <taxon>Gigasporaceae</taxon>
        <taxon>Dentiscutata</taxon>
    </lineage>
</organism>
<dbReference type="InterPro" id="IPR023210">
    <property type="entry name" value="NADP_OxRdtase_dom"/>
</dbReference>
<dbReference type="GO" id="GO:0005829">
    <property type="term" value="C:cytosol"/>
    <property type="evidence" value="ECO:0007669"/>
    <property type="project" value="TreeGrafter"/>
</dbReference>
<feature type="domain" description="NADP-dependent oxidoreductase" evidence="2">
    <location>
        <begin position="30"/>
        <end position="343"/>
    </location>
</feature>
<dbReference type="InterPro" id="IPR050523">
    <property type="entry name" value="AKR_Detox_Biosynth"/>
</dbReference>
<dbReference type="AlphaFoldDB" id="A0A9N8ZLR1"/>
<evidence type="ECO:0000313" key="3">
    <source>
        <dbReference type="EMBL" id="CAG8500352.1"/>
    </source>
</evidence>
<name>A0A9N8ZLR1_9GLOM</name>
<dbReference type="Gene3D" id="3.20.20.100">
    <property type="entry name" value="NADP-dependent oxidoreductase domain"/>
    <property type="match status" value="1"/>
</dbReference>
<dbReference type="OrthoDB" id="37537at2759"/>
<dbReference type="EMBL" id="CAJVPY010000953">
    <property type="protein sequence ID" value="CAG8500352.1"/>
    <property type="molecule type" value="Genomic_DNA"/>
</dbReference>
<evidence type="ECO:0000259" key="2">
    <source>
        <dbReference type="Pfam" id="PF00248"/>
    </source>
</evidence>
<proteinExistence type="predicted"/>
<evidence type="ECO:0000313" key="4">
    <source>
        <dbReference type="Proteomes" id="UP000789405"/>
    </source>
</evidence>
<dbReference type="Proteomes" id="UP000789405">
    <property type="component" value="Unassembled WGS sequence"/>
</dbReference>
<dbReference type="PANTHER" id="PTHR43364">
    <property type="entry name" value="NADH-SPECIFIC METHYLGLYOXAL REDUCTASE-RELATED"/>
    <property type="match status" value="1"/>
</dbReference>
<evidence type="ECO:0000256" key="1">
    <source>
        <dbReference type="ARBA" id="ARBA00023002"/>
    </source>
</evidence>
<dbReference type="PANTHER" id="PTHR43364:SF4">
    <property type="entry name" value="NAD(P)-LINKED OXIDOREDUCTASE SUPERFAMILY PROTEIN"/>
    <property type="match status" value="1"/>
</dbReference>
<keyword evidence="1" id="KW-0560">Oxidoreductase</keyword>
<accession>A0A9N8ZLR1</accession>
<gene>
    <name evidence="3" type="ORF">DERYTH_LOCUS2869</name>
</gene>
<dbReference type="InterPro" id="IPR036812">
    <property type="entry name" value="NAD(P)_OxRdtase_dom_sf"/>
</dbReference>
<protein>
    <submittedName>
        <fullName evidence="3">19675_t:CDS:1</fullName>
    </submittedName>
</protein>
<dbReference type="Pfam" id="PF00248">
    <property type="entry name" value="Aldo_ket_red"/>
    <property type="match status" value="1"/>
</dbReference>